<feature type="domain" description="Aromatic amino acid beta-eliminating lyase/threonine aldolase" evidence="8">
    <location>
        <begin position="258"/>
        <end position="349"/>
    </location>
</feature>
<dbReference type="Gene3D" id="3.90.1150.10">
    <property type="entry name" value="Aspartate Aminotransferase, domain 1"/>
    <property type="match status" value="1"/>
</dbReference>
<feature type="modified residue" description="N6-(pyridoxal phosphate)lysine" evidence="5">
    <location>
        <position position="264"/>
    </location>
</feature>
<evidence type="ECO:0000259" key="8">
    <source>
        <dbReference type="Pfam" id="PF01212"/>
    </source>
</evidence>
<evidence type="ECO:0000256" key="7">
    <source>
        <dbReference type="SAM" id="Phobius"/>
    </source>
</evidence>
<dbReference type="InterPro" id="IPR015424">
    <property type="entry name" value="PyrdxlP-dep_Trfase"/>
</dbReference>
<proteinExistence type="inferred from homology"/>
<organism evidence="9 10">
    <name type="scientific">Rhododendron williamsianum</name>
    <dbReference type="NCBI Taxonomy" id="262921"/>
    <lineage>
        <taxon>Eukaryota</taxon>
        <taxon>Viridiplantae</taxon>
        <taxon>Streptophyta</taxon>
        <taxon>Embryophyta</taxon>
        <taxon>Tracheophyta</taxon>
        <taxon>Spermatophyta</taxon>
        <taxon>Magnoliopsida</taxon>
        <taxon>eudicotyledons</taxon>
        <taxon>Gunneridae</taxon>
        <taxon>Pentapetalae</taxon>
        <taxon>asterids</taxon>
        <taxon>Ericales</taxon>
        <taxon>Ericaceae</taxon>
        <taxon>Ericoideae</taxon>
        <taxon>Rhodoreae</taxon>
        <taxon>Rhododendron</taxon>
    </lineage>
</organism>
<dbReference type="InterPro" id="IPR023603">
    <property type="entry name" value="Low_specificity_L-TA-like"/>
</dbReference>
<evidence type="ECO:0000256" key="4">
    <source>
        <dbReference type="ARBA" id="ARBA00023239"/>
    </source>
</evidence>
<comment type="similarity">
    <text evidence="2">Belongs to the threonine aldolase family.</text>
</comment>
<dbReference type="InterPro" id="IPR001597">
    <property type="entry name" value="ArAA_b-elim_lyase/Thr_aldolase"/>
</dbReference>
<evidence type="ECO:0000256" key="6">
    <source>
        <dbReference type="SAM" id="Coils"/>
    </source>
</evidence>
<keyword evidence="4" id="KW-0456">Lyase</keyword>
<dbReference type="PANTHER" id="PTHR48097:SF9">
    <property type="entry name" value="L-THREONINE ALDOLASE"/>
    <property type="match status" value="1"/>
</dbReference>
<comment type="cofactor">
    <cofactor evidence="1">
        <name>pyridoxal 5'-phosphate</name>
        <dbReference type="ChEBI" id="CHEBI:597326"/>
    </cofactor>
</comment>
<dbReference type="InterPro" id="IPR015421">
    <property type="entry name" value="PyrdxlP-dep_Trfase_major"/>
</dbReference>
<dbReference type="PIRSF" id="PIRSF017617">
    <property type="entry name" value="Thr_aldolase"/>
    <property type="match status" value="1"/>
</dbReference>
<reference evidence="9 10" key="1">
    <citation type="journal article" date="2019" name="Genome Biol. Evol.">
        <title>The Rhododendron genome and chromosomal organization provide insight into shared whole-genome duplications across the heath family (Ericaceae).</title>
        <authorList>
            <person name="Soza V.L."/>
            <person name="Lindsley D."/>
            <person name="Waalkes A."/>
            <person name="Ramage E."/>
            <person name="Patwardhan R.P."/>
            <person name="Burton J.N."/>
            <person name="Adey A."/>
            <person name="Kumar A."/>
            <person name="Qiu R."/>
            <person name="Shendure J."/>
            <person name="Hall B."/>
        </authorList>
    </citation>
    <scope>NUCLEOTIDE SEQUENCE [LARGE SCALE GENOMIC DNA]</scope>
    <source>
        <strain evidence="9">RSF 1966-606</strain>
    </source>
</reference>
<dbReference type="GO" id="GO:0008732">
    <property type="term" value="F:L-allo-threonine aldolase activity"/>
    <property type="evidence" value="ECO:0007669"/>
    <property type="project" value="TreeGrafter"/>
</dbReference>
<dbReference type="AlphaFoldDB" id="A0A6A4L7H8"/>
<dbReference type="OrthoDB" id="10261951at2759"/>
<evidence type="ECO:0000313" key="9">
    <source>
        <dbReference type="EMBL" id="KAE9451229.1"/>
    </source>
</evidence>
<feature type="domain" description="Aromatic amino acid beta-eliminating lyase/threonine aldolase" evidence="8">
    <location>
        <begin position="5"/>
        <end position="130"/>
    </location>
</feature>
<keyword evidence="10" id="KW-1185">Reference proteome</keyword>
<dbReference type="Gene3D" id="3.40.640.10">
    <property type="entry name" value="Type I PLP-dependent aspartate aminotransferase-like (Major domain)"/>
    <property type="match status" value="2"/>
</dbReference>
<protein>
    <recommendedName>
        <fullName evidence="8">Aromatic amino acid beta-eliminating lyase/threonine aldolase domain-containing protein</fullName>
    </recommendedName>
</protein>
<feature type="transmembrane region" description="Helical" evidence="7">
    <location>
        <begin position="173"/>
        <end position="195"/>
    </location>
</feature>
<dbReference type="InterPro" id="IPR015422">
    <property type="entry name" value="PyrdxlP-dep_Trfase_small"/>
</dbReference>
<keyword evidence="7" id="KW-0472">Membrane</keyword>
<keyword evidence="7" id="KW-0812">Transmembrane</keyword>
<sequence length="432" mass="47163">IYGIAMANAEVDDDVLGHDPTAFRLEMEVARIMGKEAGLFVPSGTMGNLISVLVHCEIRGSEVILGDNSHIHIYENGGISTIGGVHPRTVKNNQDGSMDIDLIEAAIRDRKMDICYPTTRLICLENTHANILLNAALVEMPSSRVYRQSWRTSNKVRAETSHRRCPYISASVVIIRFPNFAVLFILSAMLFFYFIKFVFQALGVPVHRLVQAADSVSVGLHGRYNVAYLNPIYFIIGAILYIISTVSSFFILIPKSCIQVCLSKGLGAPVGTVIVGSKGFIARAKTLRKTLGGGMRQVGVLCAAALVGLQENVAKLERDHKNAKTLAEGLNKIKGLKVDVAAVETNIVSAISNEINQIDPPVCFQDNHSARRTALCGSFSVDFLISKTLMLVLYGCRVRVVVHHQISPTDVQYTLSCIKEAMTGVPDENGCK</sequence>
<dbReference type="GO" id="GO:0006545">
    <property type="term" value="P:glycine biosynthetic process"/>
    <property type="evidence" value="ECO:0007669"/>
    <property type="project" value="TreeGrafter"/>
</dbReference>
<dbReference type="PANTHER" id="PTHR48097">
    <property type="entry name" value="L-THREONINE ALDOLASE-RELATED"/>
    <property type="match status" value="1"/>
</dbReference>
<gene>
    <name evidence="9" type="ORF">C3L33_16866</name>
</gene>
<dbReference type="GO" id="GO:0006567">
    <property type="term" value="P:L-threonine catabolic process"/>
    <property type="evidence" value="ECO:0007669"/>
    <property type="project" value="TreeGrafter"/>
</dbReference>
<feature type="non-terminal residue" evidence="9">
    <location>
        <position position="1"/>
    </location>
</feature>
<keyword evidence="7" id="KW-1133">Transmembrane helix</keyword>
<evidence type="ECO:0000256" key="5">
    <source>
        <dbReference type="PIRSR" id="PIRSR017617-1"/>
    </source>
</evidence>
<feature type="transmembrane region" description="Helical" evidence="7">
    <location>
        <begin position="232"/>
        <end position="253"/>
    </location>
</feature>
<dbReference type="SUPFAM" id="SSF53383">
    <property type="entry name" value="PLP-dependent transferases"/>
    <property type="match status" value="2"/>
</dbReference>
<name>A0A6A4L7H8_9ERIC</name>
<dbReference type="EMBL" id="QEFC01002719">
    <property type="protein sequence ID" value="KAE9451229.1"/>
    <property type="molecule type" value="Genomic_DNA"/>
</dbReference>
<evidence type="ECO:0000256" key="1">
    <source>
        <dbReference type="ARBA" id="ARBA00001933"/>
    </source>
</evidence>
<comment type="caution">
    <text evidence="9">The sequence shown here is derived from an EMBL/GenBank/DDBJ whole genome shotgun (WGS) entry which is preliminary data.</text>
</comment>
<evidence type="ECO:0000313" key="10">
    <source>
        <dbReference type="Proteomes" id="UP000428333"/>
    </source>
</evidence>
<dbReference type="Proteomes" id="UP000428333">
    <property type="component" value="Linkage Group LG10"/>
</dbReference>
<dbReference type="Pfam" id="PF01212">
    <property type="entry name" value="Beta_elim_lyase"/>
    <property type="match status" value="2"/>
</dbReference>
<evidence type="ECO:0000256" key="3">
    <source>
        <dbReference type="ARBA" id="ARBA00022898"/>
    </source>
</evidence>
<keyword evidence="3" id="KW-0663">Pyridoxal phosphate</keyword>
<keyword evidence="6" id="KW-0175">Coiled coil</keyword>
<dbReference type="GO" id="GO:0005829">
    <property type="term" value="C:cytosol"/>
    <property type="evidence" value="ECO:0007669"/>
    <property type="project" value="TreeGrafter"/>
</dbReference>
<accession>A0A6A4L7H8</accession>
<evidence type="ECO:0000256" key="2">
    <source>
        <dbReference type="ARBA" id="ARBA00006966"/>
    </source>
</evidence>
<dbReference type="FunFam" id="3.90.1150.10:FF:000041">
    <property type="entry name" value="Low-specificity L-threonine aldolase"/>
    <property type="match status" value="1"/>
</dbReference>
<feature type="coiled-coil region" evidence="6">
    <location>
        <begin position="306"/>
        <end position="333"/>
    </location>
</feature>